<sequence length="181" mass="20405">MNISKILMLLGLSLTLVLSACGDSTSGDQSSGEGNDQKSEENSEGDKKLSQDKAKSLMAEFEDRLLPKTNDEGKVENFDTKKELINDVHEIASKDVIKPIVNKIYEERDEGLYLKTNEEYKHFLVPEKSVNFKQMEAGKYKLTQKNNTDINGKATLTAVFELQNGLYRIMKYDVEKQGDNS</sequence>
<dbReference type="AlphaFoldDB" id="A0A0A5GCR1"/>
<dbReference type="Proteomes" id="UP000030403">
    <property type="component" value="Unassembled WGS sequence"/>
</dbReference>
<feature type="chain" id="PRO_5038747721" description="Lipoprotein" evidence="2">
    <location>
        <begin position="21"/>
        <end position="181"/>
    </location>
</feature>
<keyword evidence="2" id="KW-0732">Signal</keyword>
<proteinExistence type="predicted"/>
<comment type="caution">
    <text evidence="3">The sequence shown here is derived from an EMBL/GenBank/DDBJ whole genome shotgun (WGS) entry which is preliminary data.</text>
</comment>
<protein>
    <recommendedName>
        <fullName evidence="5">Lipoprotein</fullName>
    </recommendedName>
</protein>
<evidence type="ECO:0000256" key="1">
    <source>
        <dbReference type="SAM" id="MobiDB-lite"/>
    </source>
</evidence>
<dbReference type="RefSeq" id="WP_027445925.1">
    <property type="nucleotide sequence ID" value="NZ_AULJ01000019.1"/>
</dbReference>
<evidence type="ECO:0008006" key="5">
    <source>
        <dbReference type="Google" id="ProtNLM"/>
    </source>
</evidence>
<dbReference type="EMBL" id="AVPF01000012">
    <property type="protein sequence ID" value="KGX89819.1"/>
    <property type="molecule type" value="Genomic_DNA"/>
</dbReference>
<feature type="region of interest" description="Disordered" evidence="1">
    <location>
        <begin position="23"/>
        <end position="53"/>
    </location>
</feature>
<name>A0A0A5GCR1_9BACI</name>
<keyword evidence="4" id="KW-1185">Reference proteome</keyword>
<reference evidence="3 4" key="1">
    <citation type="submission" date="2013-08" db="EMBL/GenBank/DDBJ databases">
        <authorList>
            <person name="Huang J."/>
            <person name="Wang G."/>
        </authorList>
    </citation>
    <scope>NUCLEOTIDE SEQUENCE [LARGE SCALE GENOMIC DNA]</scope>
    <source>
        <strain evidence="3 4">BH030004</strain>
    </source>
</reference>
<feature type="compositionally biased region" description="Basic and acidic residues" evidence="1">
    <location>
        <begin position="35"/>
        <end position="53"/>
    </location>
</feature>
<dbReference type="PROSITE" id="PS51257">
    <property type="entry name" value="PROKAR_LIPOPROTEIN"/>
    <property type="match status" value="1"/>
</dbReference>
<feature type="compositionally biased region" description="Polar residues" evidence="1">
    <location>
        <begin position="23"/>
        <end position="34"/>
    </location>
</feature>
<gene>
    <name evidence="3" type="ORF">N783_04200</name>
</gene>
<evidence type="ECO:0000313" key="4">
    <source>
        <dbReference type="Proteomes" id="UP000030403"/>
    </source>
</evidence>
<feature type="signal peptide" evidence="2">
    <location>
        <begin position="1"/>
        <end position="20"/>
    </location>
</feature>
<evidence type="ECO:0000256" key="2">
    <source>
        <dbReference type="SAM" id="SignalP"/>
    </source>
</evidence>
<dbReference type="OrthoDB" id="2873528at2"/>
<evidence type="ECO:0000313" key="3">
    <source>
        <dbReference type="EMBL" id="KGX89819.1"/>
    </source>
</evidence>
<organism evidence="3 4">
    <name type="scientific">Pontibacillus marinus BH030004 = DSM 16465</name>
    <dbReference type="NCBI Taxonomy" id="1385511"/>
    <lineage>
        <taxon>Bacteria</taxon>
        <taxon>Bacillati</taxon>
        <taxon>Bacillota</taxon>
        <taxon>Bacilli</taxon>
        <taxon>Bacillales</taxon>
        <taxon>Bacillaceae</taxon>
        <taxon>Pontibacillus</taxon>
    </lineage>
</organism>
<dbReference type="eggNOG" id="ENOG5030CGM">
    <property type="taxonomic scope" value="Bacteria"/>
</dbReference>
<accession>A0A0A5GCR1</accession>